<evidence type="ECO:0000313" key="4">
    <source>
        <dbReference type="Proteomes" id="UP001221757"/>
    </source>
</evidence>
<dbReference type="EMBL" id="JARKIE010000208">
    <property type="protein sequence ID" value="KAJ7666544.1"/>
    <property type="molecule type" value="Genomic_DNA"/>
</dbReference>
<evidence type="ECO:0000313" key="3">
    <source>
        <dbReference type="EMBL" id="KAJ7666544.1"/>
    </source>
</evidence>
<dbReference type="Proteomes" id="UP001221757">
    <property type="component" value="Unassembled WGS sequence"/>
</dbReference>
<feature type="signal peptide" evidence="2">
    <location>
        <begin position="1"/>
        <end position="21"/>
    </location>
</feature>
<sequence>MRYSSSSVLAALAAAPLLVSAAPLRARAATAADALVFQFANVLEQLETEFYAQGLAKFQDSDFTAAGFSSSLLATQTLTTIQQDEATHLTVIQQTLKDNGATPLVCNFTFDSALTDVPTLAATARVVEYVGVAAYLGGATIIQTPQFLDAAASILTVEARHQTVLNILSGTGSAIPSAFDIPLTPQEVLSIAGGFVAGPCDLGLTATNPLAVTNTGAISSGTLLTFKATNVTGTDGLFCNMMTGGAPFSINLALDQCIVPPGINGPVAIWITSDDQPLVNNVVDRATTQQVAGPAIIFIDSQPEVLGQMVRGSGTGSIVSTTTQTISPDQAASIIAGASATPASGNGQAAPAPASTPLPADFVGPSPDGKVTVNGLTMVPRPAASASASASDGSAPSSATDSSAPSATSADPSAPSASS</sequence>
<feature type="chain" id="PRO_5042125495" evidence="2">
    <location>
        <begin position="22"/>
        <end position="419"/>
    </location>
</feature>
<dbReference type="InterPro" id="IPR009078">
    <property type="entry name" value="Ferritin-like_SF"/>
</dbReference>
<gene>
    <name evidence="3" type="ORF">B0H17DRAFT_950877</name>
</gene>
<dbReference type="SUPFAM" id="SSF47240">
    <property type="entry name" value="Ferritin-like"/>
    <property type="match status" value="1"/>
</dbReference>
<keyword evidence="4" id="KW-1185">Reference proteome</keyword>
<comment type="caution">
    <text evidence="3">The sequence shown here is derived from an EMBL/GenBank/DDBJ whole genome shotgun (WGS) entry which is preliminary data.</text>
</comment>
<evidence type="ECO:0000256" key="2">
    <source>
        <dbReference type="SAM" id="SignalP"/>
    </source>
</evidence>
<feature type="compositionally biased region" description="Low complexity" evidence="1">
    <location>
        <begin position="349"/>
        <end position="360"/>
    </location>
</feature>
<feature type="compositionally biased region" description="Low complexity" evidence="1">
    <location>
        <begin position="382"/>
        <end position="419"/>
    </location>
</feature>
<reference evidence="3" key="1">
    <citation type="submission" date="2023-03" db="EMBL/GenBank/DDBJ databases">
        <title>Massive genome expansion in bonnet fungi (Mycena s.s.) driven by repeated elements and novel gene families across ecological guilds.</title>
        <authorList>
            <consortium name="Lawrence Berkeley National Laboratory"/>
            <person name="Harder C.B."/>
            <person name="Miyauchi S."/>
            <person name="Viragh M."/>
            <person name="Kuo A."/>
            <person name="Thoen E."/>
            <person name="Andreopoulos B."/>
            <person name="Lu D."/>
            <person name="Skrede I."/>
            <person name="Drula E."/>
            <person name="Henrissat B."/>
            <person name="Morin E."/>
            <person name="Kohler A."/>
            <person name="Barry K."/>
            <person name="LaButti K."/>
            <person name="Morin E."/>
            <person name="Salamov A."/>
            <person name="Lipzen A."/>
            <person name="Mereny Z."/>
            <person name="Hegedus B."/>
            <person name="Baldrian P."/>
            <person name="Stursova M."/>
            <person name="Weitz H."/>
            <person name="Taylor A."/>
            <person name="Grigoriev I.V."/>
            <person name="Nagy L.G."/>
            <person name="Martin F."/>
            <person name="Kauserud H."/>
        </authorList>
    </citation>
    <scope>NUCLEOTIDE SEQUENCE</scope>
    <source>
        <strain evidence="3">CBHHK067</strain>
    </source>
</reference>
<keyword evidence="2" id="KW-0732">Signal</keyword>
<name>A0AAD7CVZ7_MYCRO</name>
<dbReference type="CDD" id="cd00657">
    <property type="entry name" value="Ferritin_like"/>
    <property type="match status" value="1"/>
</dbReference>
<evidence type="ECO:0000256" key="1">
    <source>
        <dbReference type="SAM" id="MobiDB-lite"/>
    </source>
</evidence>
<dbReference type="AlphaFoldDB" id="A0AAD7CVZ7"/>
<organism evidence="3 4">
    <name type="scientific">Mycena rosella</name>
    <name type="common">Pink bonnet</name>
    <name type="synonym">Agaricus rosellus</name>
    <dbReference type="NCBI Taxonomy" id="1033263"/>
    <lineage>
        <taxon>Eukaryota</taxon>
        <taxon>Fungi</taxon>
        <taxon>Dikarya</taxon>
        <taxon>Basidiomycota</taxon>
        <taxon>Agaricomycotina</taxon>
        <taxon>Agaricomycetes</taxon>
        <taxon>Agaricomycetidae</taxon>
        <taxon>Agaricales</taxon>
        <taxon>Marasmiineae</taxon>
        <taxon>Mycenaceae</taxon>
        <taxon>Mycena</taxon>
    </lineage>
</organism>
<protein>
    <submittedName>
        <fullName evidence="3">Ferritin-like domain-containing protein</fullName>
    </submittedName>
</protein>
<accession>A0AAD7CVZ7</accession>
<dbReference type="Pfam" id="PF13668">
    <property type="entry name" value="Ferritin_2"/>
    <property type="match status" value="1"/>
</dbReference>
<proteinExistence type="predicted"/>
<feature type="region of interest" description="Disordered" evidence="1">
    <location>
        <begin position="341"/>
        <end position="419"/>
    </location>
</feature>